<comment type="caution">
    <text evidence="2">Lacks conserved residue(s) required for the propagation of feature annotation.</text>
</comment>
<dbReference type="InterPro" id="IPR036055">
    <property type="entry name" value="LDL_receptor-like_sf"/>
</dbReference>
<feature type="disulfide bond" evidence="2">
    <location>
        <begin position="168"/>
        <end position="186"/>
    </location>
</feature>
<dbReference type="CDD" id="cd00112">
    <property type="entry name" value="LDLa"/>
    <property type="match status" value="1"/>
</dbReference>
<evidence type="ECO:0000256" key="5">
    <source>
        <dbReference type="SAM" id="SignalP"/>
    </source>
</evidence>
<feature type="compositionally biased region" description="Polar residues" evidence="3">
    <location>
        <begin position="279"/>
        <end position="289"/>
    </location>
</feature>
<keyword evidence="4" id="KW-1133">Transmembrane helix</keyword>
<dbReference type="EMBL" id="GG666464">
    <property type="protein sequence ID" value="EEN68506.1"/>
    <property type="molecule type" value="Genomic_DNA"/>
</dbReference>
<evidence type="ECO:0000256" key="2">
    <source>
        <dbReference type="PROSITE-ProRule" id="PRU00124"/>
    </source>
</evidence>
<dbReference type="InterPro" id="IPR042333">
    <property type="entry name" value="LRAD2/Mig-13-like"/>
</dbReference>
<protein>
    <recommendedName>
        <fullName evidence="6">CUB domain-containing protein</fullName>
    </recommendedName>
</protein>
<reference evidence="7" key="1">
    <citation type="journal article" date="2008" name="Nature">
        <title>The amphioxus genome and the evolution of the chordate karyotype.</title>
        <authorList>
            <consortium name="US DOE Joint Genome Institute (JGI-PGF)"/>
            <person name="Putnam N.H."/>
            <person name="Butts T."/>
            <person name="Ferrier D.E.K."/>
            <person name="Furlong R.F."/>
            <person name="Hellsten U."/>
            <person name="Kawashima T."/>
            <person name="Robinson-Rechavi M."/>
            <person name="Shoguchi E."/>
            <person name="Terry A."/>
            <person name="Yu J.-K."/>
            <person name="Benito-Gutierrez E.L."/>
            <person name="Dubchak I."/>
            <person name="Garcia-Fernandez J."/>
            <person name="Gibson-Brown J.J."/>
            <person name="Grigoriev I.V."/>
            <person name="Horton A.C."/>
            <person name="de Jong P.J."/>
            <person name="Jurka J."/>
            <person name="Kapitonov V.V."/>
            <person name="Kohara Y."/>
            <person name="Kuroki Y."/>
            <person name="Lindquist E."/>
            <person name="Lucas S."/>
            <person name="Osoegawa K."/>
            <person name="Pennacchio L.A."/>
            <person name="Salamov A.A."/>
            <person name="Satou Y."/>
            <person name="Sauka-Spengler T."/>
            <person name="Schmutz J."/>
            <person name="Shin-I T."/>
            <person name="Toyoda A."/>
            <person name="Bronner-Fraser M."/>
            <person name="Fujiyama A."/>
            <person name="Holland L.Z."/>
            <person name="Holland P.W.H."/>
            <person name="Satoh N."/>
            <person name="Rokhsar D.S."/>
        </authorList>
    </citation>
    <scope>NUCLEOTIDE SEQUENCE [LARGE SCALE GENOMIC DNA]</scope>
    <source>
        <strain evidence="7">S238N-H82</strain>
        <tissue evidence="7">Testes</tissue>
    </source>
</reference>
<dbReference type="PANTHER" id="PTHR24652:SF67">
    <property type="entry name" value="LOW-DENSITY LIPOPROTEIN RECEPTOR CLASS A DOMAIN-CONTAINING PROTEIN 2"/>
    <property type="match status" value="1"/>
</dbReference>
<evidence type="ECO:0000256" key="4">
    <source>
        <dbReference type="SAM" id="Phobius"/>
    </source>
</evidence>
<dbReference type="PANTHER" id="PTHR24652">
    <property type="entry name" value="LOW-DENSITY LIPOPROTEIN RECEPTOR CLASS A DOMAIN-CONTAINING PROTEIN 2"/>
    <property type="match status" value="1"/>
</dbReference>
<evidence type="ECO:0000259" key="6">
    <source>
        <dbReference type="PROSITE" id="PS01180"/>
    </source>
</evidence>
<evidence type="ECO:0000313" key="7">
    <source>
        <dbReference type="EMBL" id="EEN68506.1"/>
    </source>
</evidence>
<keyword evidence="4" id="KW-0472">Membrane</keyword>
<dbReference type="SUPFAM" id="SSF57424">
    <property type="entry name" value="LDL receptor-like module"/>
    <property type="match status" value="1"/>
</dbReference>
<dbReference type="InParanoid" id="C3XUD2"/>
<dbReference type="Gene3D" id="4.10.400.10">
    <property type="entry name" value="Low-density Lipoprotein Receptor"/>
    <property type="match status" value="1"/>
</dbReference>
<keyword evidence="4" id="KW-0812">Transmembrane</keyword>
<proteinExistence type="predicted"/>
<dbReference type="InterPro" id="IPR035914">
    <property type="entry name" value="Sperma_CUB_dom_sf"/>
</dbReference>
<name>C3XUD2_BRAFL</name>
<feature type="domain" description="CUB" evidence="6">
    <location>
        <begin position="37"/>
        <end position="154"/>
    </location>
</feature>
<feature type="region of interest" description="Disordered" evidence="3">
    <location>
        <begin position="354"/>
        <end position="399"/>
    </location>
</feature>
<dbReference type="AlphaFoldDB" id="C3XUD2"/>
<dbReference type="InterPro" id="IPR002172">
    <property type="entry name" value="LDrepeatLR_classA_rpt"/>
</dbReference>
<dbReference type="PROSITE" id="PS01180">
    <property type="entry name" value="CUB"/>
    <property type="match status" value="1"/>
</dbReference>
<dbReference type="Gene3D" id="2.60.120.290">
    <property type="entry name" value="Spermadhesin, CUB domain"/>
    <property type="match status" value="1"/>
</dbReference>
<dbReference type="Pfam" id="PF00057">
    <property type="entry name" value="Ldl_recept_a"/>
    <property type="match status" value="1"/>
</dbReference>
<evidence type="ECO:0000256" key="3">
    <source>
        <dbReference type="SAM" id="MobiDB-lite"/>
    </source>
</evidence>
<feature type="chain" id="PRO_5002934767" description="CUB domain-containing protein" evidence="5">
    <location>
        <begin position="26"/>
        <end position="415"/>
    </location>
</feature>
<dbReference type="InterPro" id="IPR000859">
    <property type="entry name" value="CUB_dom"/>
</dbReference>
<gene>
    <name evidence="7" type="ORF">BRAFLDRAFT_75381</name>
</gene>
<keyword evidence="5" id="KW-0732">Signal</keyword>
<dbReference type="SUPFAM" id="SSF49854">
    <property type="entry name" value="Spermadhesin, CUB domain"/>
    <property type="match status" value="1"/>
</dbReference>
<accession>C3XUD2</accession>
<organism>
    <name type="scientific">Branchiostoma floridae</name>
    <name type="common">Florida lancelet</name>
    <name type="synonym">Amphioxus</name>
    <dbReference type="NCBI Taxonomy" id="7739"/>
    <lineage>
        <taxon>Eukaryota</taxon>
        <taxon>Metazoa</taxon>
        <taxon>Chordata</taxon>
        <taxon>Cephalochordata</taxon>
        <taxon>Leptocardii</taxon>
        <taxon>Amphioxiformes</taxon>
        <taxon>Branchiostomatidae</taxon>
        <taxon>Branchiostoma</taxon>
    </lineage>
</organism>
<feature type="region of interest" description="Disordered" evidence="3">
    <location>
        <begin position="275"/>
        <end position="312"/>
    </location>
</feature>
<keyword evidence="1 2" id="KW-1015">Disulfide bond</keyword>
<evidence type="ECO:0000256" key="1">
    <source>
        <dbReference type="ARBA" id="ARBA00023157"/>
    </source>
</evidence>
<sequence>MSSDGTYKITVVWSILLVSAGVGQAIDSVGILSDVGCGTTDLPSPGKIVNSYEPLNVTRLWGTVATCSFTMQAETDDQLLRFVFRSFSASPGDCSLTFVKLYDGNSNAGTELANVCQESAMETEYVSTGKYMLLVVSLLGNSTFVNFTADYTAFKEETCADEETQFQCSNGRCISRSLRCDDVDNCGDSSDGSQGPPANCSGRNLKLKNLNCVHIVLSPDDEETTAGSDLTAVYAACGLVGALLLAYLSYWCFWKPGWAQWRFGICRYLKSCTRKKPEGSNQTSDSSKVSPKDANRKGKGGTTSTDKSRPFGLTREAHLTTGAPIGSGAASFDTLRTAFSRESGISGLYGGSAGEPSAWRGPSGAAPGGEPGRARGSLDTGVDVDMEGESGPGVPEDEGYLLYLNADCGHARESR</sequence>
<feature type="transmembrane region" description="Helical" evidence="4">
    <location>
        <begin position="232"/>
        <end position="253"/>
    </location>
</feature>
<dbReference type="PROSITE" id="PS50068">
    <property type="entry name" value="LDLRA_2"/>
    <property type="match status" value="1"/>
</dbReference>
<feature type="signal peptide" evidence="5">
    <location>
        <begin position="1"/>
        <end position="25"/>
    </location>
</feature>
<dbReference type="SMART" id="SM00192">
    <property type="entry name" value="LDLa"/>
    <property type="match status" value="1"/>
</dbReference>